<dbReference type="PANTHER" id="PTHR47041">
    <property type="entry name" value="SEC14 CYTOSOLIC FACTOR FAMILY PROTEIN / PHOSPHOGLYCERIDE TRANSFER FAMILY PROTEIN"/>
    <property type="match status" value="1"/>
</dbReference>
<dbReference type="PANTHER" id="PTHR47041:SF2">
    <property type="entry name" value="SEC14 CYTOSOLIC FACTOR FAMILY PROTEIN _ PHOSPHOGLYCERIDE TRANSFER FAMILY PROTEIN"/>
    <property type="match status" value="1"/>
</dbReference>
<name>A0A6P5XS59_DURZI</name>
<dbReference type="Pfam" id="PF00650">
    <property type="entry name" value="CRAL_TRIO"/>
    <property type="match status" value="1"/>
</dbReference>
<evidence type="ECO:0000313" key="5">
    <source>
        <dbReference type="RefSeq" id="XP_022730782.1"/>
    </source>
</evidence>
<dbReference type="Gene3D" id="3.40.525.10">
    <property type="entry name" value="CRAL-TRIO lipid binding domain"/>
    <property type="match status" value="1"/>
</dbReference>
<keyword evidence="4" id="KW-1185">Reference proteome</keyword>
<sequence>MAIFRFLSFVYLFSMEEKKGYKGNLVVSSPKAFPRSSYRQITALRNRIDVKDAAGHVAMFLLKVAALETVRRFSKAKCPFLWRGIQALQVVCYPPVNRIQKWAPFKGLVKGMQMFSRPLLVLSIATAFSDQEEFNGQASDVSSGSPVNPESHSEELSLPSALGASNEASQTPECGSWLDQLHKELENQGISLPERINDEDLHRFYAAANGDFLVLLSSIKKTIRWRETYRILSQEELETWANMVFWHGYDVMHRPCLIVRLGLACSSLPFHDRPRFAQAVGKMAVAAVSQVEHGVMHLVSPENPEVTVLVDCEGLSPLRIPIQIMRSCSSLLQDHYPNRLGCLFVIRLPPVVRVIAQTFIQTCGFPQVLKPVTRKKLKIGGEMYRKVLLENLQTLPSYLGGDCRCSKCSNIGIHDVKHPRMDWINKIQANEDASNSEDTATPNVICQDDIDHSVSCDQVLRTAIIGLLMLWVLIAFIAGLYDPESHFFQSQ</sequence>
<dbReference type="InterPro" id="IPR001251">
    <property type="entry name" value="CRAL-TRIO_dom"/>
</dbReference>
<dbReference type="CDD" id="cd00170">
    <property type="entry name" value="SEC14"/>
    <property type="match status" value="1"/>
</dbReference>
<dbReference type="SMART" id="SM00516">
    <property type="entry name" value="SEC14"/>
    <property type="match status" value="1"/>
</dbReference>
<evidence type="ECO:0000313" key="4">
    <source>
        <dbReference type="Proteomes" id="UP000515121"/>
    </source>
</evidence>
<dbReference type="AlphaFoldDB" id="A0A6P5XS59"/>
<dbReference type="RefSeq" id="XP_022730782.1">
    <property type="nucleotide sequence ID" value="XM_022875047.1"/>
</dbReference>
<proteinExistence type="predicted"/>
<dbReference type="OrthoDB" id="1434354at2759"/>
<accession>A0A6P5XS59</accession>
<keyword evidence="2" id="KW-1133">Transmembrane helix</keyword>
<feature type="domain" description="CRAL-TRIO" evidence="3">
    <location>
        <begin position="246"/>
        <end position="407"/>
    </location>
</feature>
<feature type="region of interest" description="Disordered" evidence="1">
    <location>
        <begin position="135"/>
        <end position="172"/>
    </location>
</feature>
<feature type="compositionally biased region" description="Polar residues" evidence="1">
    <location>
        <begin position="135"/>
        <end position="148"/>
    </location>
</feature>
<evidence type="ECO:0000259" key="3">
    <source>
        <dbReference type="PROSITE" id="PS50191"/>
    </source>
</evidence>
<reference evidence="5" key="1">
    <citation type="submission" date="2025-08" db="UniProtKB">
        <authorList>
            <consortium name="RefSeq"/>
        </authorList>
    </citation>
    <scope>IDENTIFICATION</scope>
    <source>
        <tissue evidence="5">Fruit stalk</tissue>
    </source>
</reference>
<dbReference type="PROSITE" id="PS50191">
    <property type="entry name" value="CRAL_TRIO"/>
    <property type="match status" value="1"/>
</dbReference>
<keyword evidence="2" id="KW-0812">Transmembrane</keyword>
<evidence type="ECO:0000256" key="2">
    <source>
        <dbReference type="SAM" id="Phobius"/>
    </source>
</evidence>
<dbReference type="Proteomes" id="UP000515121">
    <property type="component" value="Unplaced"/>
</dbReference>
<dbReference type="SUPFAM" id="SSF52087">
    <property type="entry name" value="CRAL/TRIO domain"/>
    <property type="match status" value="1"/>
</dbReference>
<feature type="transmembrane region" description="Helical" evidence="2">
    <location>
        <begin position="459"/>
        <end position="481"/>
    </location>
</feature>
<evidence type="ECO:0000256" key="1">
    <source>
        <dbReference type="SAM" id="MobiDB-lite"/>
    </source>
</evidence>
<dbReference type="InterPro" id="IPR036865">
    <property type="entry name" value="CRAL-TRIO_dom_sf"/>
</dbReference>
<organism evidence="4 5">
    <name type="scientific">Durio zibethinus</name>
    <name type="common">Durian</name>
    <dbReference type="NCBI Taxonomy" id="66656"/>
    <lineage>
        <taxon>Eukaryota</taxon>
        <taxon>Viridiplantae</taxon>
        <taxon>Streptophyta</taxon>
        <taxon>Embryophyta</taxon>
        <taxon>Tracheophyta</taxon>
        <taxon>Spermatophyta</taxon>
        <taxon>Magnoliopsida</taxon>
        <taxon>eudicotyledons</taxon>
        <taxon>Gunneridae</taxon>
        <taxon>Pentapetalae</taxon>
        <taxon>rosids</taxon>
        <taxon>malvids</taxon>
        <taxon>Malvales</taxon>
        <taxon>Malvaceae</taxon>
        <taxon>Helicteroideae</taxon>
        <taxon>Durio</taxon>
    </lineage>
</organism>
<keyword evidence="2" id="KW-0472">Membrane</keyword>
<gene>
    <name evidence="5" type="primary">LOC111285550</name>
</gene>
<protein>
    <submittedName>
        <fullName evidence="5">Uncharacterized protein LOC111285550 isoform X1</fullName>
    </submittedName>
</protein>
<dbReference type="GeneID" id="111285550"/>
<dbReference type="KEGG" id="dzi:111285550"/>